<dbReference type="Proteomes" id="UP000001861">
    <property type="component" value="Unassembled WGS sequence"/>
</dbReference>
<feature type="compositionally biased region" description="Basic and acidic residues" evidence="2">
    <location>
        <begin position="381"/>
        <end position="393"/>
    </location>
</feature>
<dbReference type="SUPFAM" id="SSF101233">
    <property type="entry name" value="PWI domain"/>
    <property type="match status" value="1"/>
</dbReference>
<evidence type="ECO:0000256" key="2">
    <source>
        <dbReference type="SAM" id="MobiDB-lite"/>
    </source>
</evidence>
<dbReference type="InParanoid" id="A8NCG6"/>
<dbReference type="EMBL" id="AACS02000009">
    <property type="protein sequence ID" value="EAU89259.2"/>
    <property type="molecule type" value="Genomic_DNA"/>
</dbReference>
<dbReference type="SMART" id="SM00311">
    <property type="entry name" value="PWI"/>
    <property type="match status" value="1"/>
</dbReference>
<feature type="region of interest" description="Disordered" evidence="2">
    <location>
        <begin position="153"/>
        <end position="174"/>
    </location>
</feature>
<proteinExistence type="predicted"/>
<dbReference type="InterPro" id="IPR052225">
    <property type="entry name" value="Ser/Arg_repetitive_matrix"/>
</dbReference>
<feature type="compositionally biased region" description="Basic and acidic residues" evidence="2">
    <location>
        <begin position="528"/>
        <end position="546"/>
    </location>
</feature>
<gene>
    <name evidence="4" type="ORF">CC1G_03524</name>
</gene>
<feature type="compositionally biased region" description="Low complexity" evidence="2">
    <location>
        <begin position="395"/>
        <end position="408"/>
    </location>
</feature>
<dbReference type="GO" id="GO:0048024">
    <property type="term" value="P:regulation of mRNA splicing, via spliceosome"/>
    <property type="evidence" value="ECO:0007669"/>
    <property type="project" value="TreeGrafter"/>
</dbReference>
<dbReference type="InterPro" id="IPR036483">
    <property type="entry name" value="PWI_dom_sf"/>
</dbReference>
<evidence type="ECO:0000259" key="3">
    <source>
        <dbReference type="PROSITE" id="PS51025"/>
    </source>
</evidence>
<dbReference type="GO" id="GO:0003723">
    <property type="term" value="F:RNA binding"/>
    <property type="evidence" value="ECO:0007669"/>
    <property type="project" value="TreeGrafter"/>
</dbReference>
<protein>
    <submittedName>
        <fullName evidence="4">SR-rich pre-mRNA splicing activator</fullName>
    </submittedName>
</protein>
<feature type="region of interest" description="Disordered" evidence="2">
    <location>
        <begin position="356"/>
        <end position="557"/>
    </location>
</feature>
<name>A8NCG6_COPC7</name>
<feature type="compositionally biased region" description="Basic residues" evidence="2">
    <location>
        <begin position="359"/>
        <end position="380"/>
    </location>
</feature>
<feature type="compositionally biased region" description="Basic residues" evidence="2">
    <location>
        <begin position="547"/>
        <end position="557"/>
    </location>
</feature>
<dbReference type="PANTHER" id="PTHR23148">
    <property type="entry name" value="SERINE/ARGININE REGULATED NUCLEAR MATRIX PROTEIN"/>
    <property type="match status" value="1"/>
</dbReference>
<organism evidence="4 5">
    <name type="scientific">Coprinopsis cinerea (strain Okayama-7 / 130 / ATCC MYA-4618 / FGSC 9003)</name>
    <name type="common">Inky cap fungus</name>
    <name type="synonym">Hormographiella aspergillata</name>
    <dbReference type="NCBI Taxonomy" id="240176"/>
    <lineage>
        <taxon>Eukaryota</taxon>
        <taxon>Fungi</taxon>
        <taxon>Dikarya</taxon>
        <taxon>Basidiomycota</taxon>
        <taxon>Agaricomycotina</taxon>
        <taxon>Agaricomycetes</taxon>
        <taxon>Agaricomycetidae</taxon>
        <taxon>Agaricales</taxon>
        <taxon>Agaricineae</taxon>
        <taxon>Psathyrellaceae</taxon>
        <taxon>Coprinopsis</taxon>
    </lineage>
</organism>
<dbReference type="InterPro" id="IPR002483">
    <property type="entry name" value="PWI_dom"/>
</dbReference>
<dbReference type="STRING" id="240176.A8NCG6"/>
<keyword evidence="5" id="KW-1185">Reference proteome</keyword>
<feature type="compositionally biased region" description="Gly residues" evidence="2">
    <location>
        <begin position="508"/>
        <end position="518"/>
    </location>
</feature>
<dbReference type="RefSeq" id="XP_001832510.2">
    <property type="nucleotide sequence ID" value="XM_001832458.2"/>
</dbReference>
<keyword evidence="1" id="KW-0507">mRNA processing</keyword>
<evidence type="ECO:0000313" key="5">
    <source>
        <dbReference type="Proteomes" id="UP000001861"/>
    </source>
</evidence>
<dbReference type="HOGENOM" id="CLU_489163_0_0_1"/>
<evidence type="ECO:0000256" key="1">
    <source>
        <dbReference type="ARBA" id="ARBA00022664"/>
    </source>
</evidence>
<accession>A8NCG6</accession>
<dbReference type="OrthoDB" id="163257at2759"/>
<dbReference type="AlphaFoldDB" id="A8NCG6"/>
<dbReference type="GO" id="GO:0006397">
    <property type="term" value="P:mRNA processing"/>
    <property type="evidence" value="ECO:0007669"/>
    <property type="project" value="UniProtKB-KW"/>
</dbReference>
<feature type="compositionally biased region" description="Basic and acidic residues" evidence="2">
    <location>
        <begin position="420"/>
        <end position="460"/>
    </location>
</feature>
<dbReference type="KEGG" id="cci:CC1G_03524"/>
<dbReference type="OMA" id="KICMDRV"/>
<evidence type="ECO:0000313" key="4">
    <source>
        <dbReference type="EMBL" id="EAU89259.2"/>
    </source>
</evidence>
<dbReference type="PANTHER" id="PTHR23148:SF0">
    <property type="entry name" value="SERINE_ARGININE REPETITIVE MATRIX PROTEIN 1"/>
    <property type="match status" value="1"/>
</dbReference>
<comment type="caution">
    <text evidence="4">The sequence shown here is derived from an EMBL/GenBank/DDBJ whole genome shotgun (WGS) entry which is preliminary data.</text>
</comment>
<sequence>MADAGFFKGTSAEQDRRFADKEAKLMKTMKFPAEFEKRVDMRKVNLTVIRPWVAKKIIELIGFEDEVVVEYAMGLLEDDSNPTPDPRKMQISLQGFLTNKTASFMTELWKLLIEAQEEVTGVPRTFVEQKKEELRRARENDARAIDERDRRMRLDEMRGPPGGGRGEAEEAEDAGEAGLMTVEDGLETLVGEAEAEVTAEVPPGAARPRPDAGRARGPRLATILILHPRIDATDHLLHAAGRLPELRQCADGIRPADRARPDAQLLPPLHALAPELLRKRDVSGLHPTRRLEIELAVGARGSGTAAALLRDAVVSHLAPVPVLLDPGLVLTPGPLLIRAQSRWTGRLLLDLAAQEGVGVRRRGGRSPSRSRSRTPPRRRSPSSDDERDRERGRGYSRSPDRGSYASSRSRSRSRSPPPPRRGDRDRHGRDRETDRYREGDDGRRGGRMDIDRDRDHERDLPPVQELKIKGQAQLQKKSRWENEPEEDRRGAPRDRDRDRDDYGARGSASGGSVSGGDADGMEVDDDEAARRRELQKRENELKEKALRNKVIRTRKTS</sequence>
<feature type="region of interest" description="Disordered" evidence="2">
    <location>
        <begin position="195"/>
        <end position="215"/>
    </location>
</feature>
<feature type="compositionally biased region" description="Basic and acidic residues" evidence="2">
    <location>
        <begin position="478"/>
        <end position="503"/>
    </location>
</feature>
<dbReference type="Pfam" id="PF01480">
    <property type="entry name" value="PWI"/>
    <property type="match status" value="1"/>
</dbReference>
<dbReference type="eggNOG" id="KOG2146">
    <property type="taxonomic scope" value="Eukaryota"/>
</dbReference>
<feature type="compositionally biased region" description="Low complexity" evidence="2">
    <location>
        <begin position="195"/>
        <end position="207"/>
    </location>
</feature>
<dbReference type="GO" id="GO:0005681">
    <property type="term" value="C:spliceosomal complex"/>
    <property type="evidence" value="ECO:0007669"/>
    <property type="project" value="TreeGrafter"/>
</dbReference>
<dbReference type="GeneID" id="6008997"/>
<feature type="domain" description="PWI" evidence="3">
    <location>
        <begin position="28"/>
        <end position="129"/>
    </location>
</feature>
<dbReference type="PROSITE" id="PS51025">
    <property type="entry name" value="PWI"/>
    <property type="match status" value="1"/>
</dbReference>
<dbReference type="Gene3D" id="1.20.1390.10">
    <property type="entry name" value="PWI domain"/>
    <property type="match status" value="1"/>
</dbReference>
<dbReference type="VEuPathDB" id="FungiDB:CC1G_03524"/>
<reference evidence="4 5" key="1">
    <citation type="journal article" date="2010" name="Proc. Natl. Acad. Sci. U.S.A.">
        <title>Insights into evolution of multicellular fungi from the assembled chromosomes of the mushroom Coprinopsis cinerea (Coprinus cinereus).</title>
        <authorList>
            <person name="Stajich J.E."/>
            <person name="Wilke S.K."/>
            <person name="Ahren D."/>
            <person name="Au C.H."/>
            <person name="Birren B.W."/>
            <person name="Borodovsky M."/>
            <person name="Burns C."/>
            <person name="Canback B."/>
            <person name="Casselton L.A."/>
            <person name="Cheng C.K."/>
            <person name="Deng J."/>
            <person name="Dietrich F.S."/>
            <person name="Fargo D.C."/>
            <person name="Farman M.L."/>
            <person name="Gathman A.C."/>
            <person name="Goldberg J."/>
            <person name="Guigo R."/>
            <person name="Hoegger P.J."/>
            <person name="Hooker J.B."/>
            <person name="Huggins A."/>
            <person name="James T.Y."/>
            <person name="Kamada T."/>
            <person name="Kilaru S."/>
            <person name="Kodira C."/>
            <person name="Kues U."/>
            <person name="Kupfer D."/>
            <person name="Kwan H.S."/>
            <person name="Lomsadze A."/>
            <person name="Li W."/>
            <person name="Lilly W.W."/>
            <person name="Ma L.J."/>
            <person name="Mackey A.J."/>
            <person name="Manning G."/>
            <person name="Martin F."/>
            <person name="Muraguchi H."/>
            <person name="Natvig D.O."/>
            <person name="Palmerini H."/>
            <person name="Ramesh M.A."/>
            <person name="Rehmeyer C.J."/>
            <person name="Roe B.A."/>
            <person name="Shenoy N."/>
            <person name="Stanke M."/>
            <person name="Ter-Hovhannisyan V."/>
            <person name="Tunlid A."/>
            <person name="Velagapudi R."/>
            <person name="Vision T.J."/>
            <person name="Zeng Q."/>
            <person name="Zolan M.E."/>
            <person name="Pukkila P.J."/>
        </authorList>
    </citation>
    <scope>NUCLEOTIDE SEQUENCE [LARGE SCALE GENOMIC DNA]</scope>
    <source>
        <strain evidence="5">Okayama-7 / 130 / ATCC MYA-4618 / FGSC 9003</strain>
    </source>
</reference>